<evidence type="ECO:0000256" key="8">
    <source>
        <dbReference type="PROSITE-ProRule" id="PRU00035"/>
    </source>
</evidence>
<dbReference type="SMART" id="SM00439">
    <property type="entry name" value="BAH"/>
    <property type="match status" value="1"/>
</dbReference>
<keyword evidence="2" id="KW-0677">Repeat</keyword>
<dbReference type="Gene3D" id="1.20.920.10">
    <property type="entry name" value="Bromodomain-like"/>
    <property type="match status" value="4"/>
</dbReference>
<dbReference type="InterPro" id="IPR043151">
    <property type="entry name" value="BAH_sf"/>
</dbReference>
<dbReference type="InterPro" id="IPR001487">
    <property type="entry name" value="Bromodomain"/>
</dbReference>
<dbReference type="GO" id="GO:0003682">
    <property type="term" value="F:chromatin binding"/>
    <property type="evidence" value="ECO:0007669"/>
    <property type="project" value="InterPro"/>
</dbReference>
<sequence>PFNRLPSKRFYPDYYMEIKHPMSLAKIKAKIKNGAYKNSVDVVEDMNLMFDNAKRYNRPDSKIFKDAVRLQKVMHIKAKELFNYVSKETDSSESDNDDSMANLSNKKTATPKPKKSMSSAMTHELKKARRSQQDVDAHLKKRMKLIFKSLVDYVDDMGRPLITLFLEKPSIKDYPDYYHIIEKPIDMRTIEGNIKFDRYLSVDALVADFLLMFKNCKQYNEEGSQIYRDAETLELVLKRKLEELGPYVPAKPKRTKTKMNSSLQQKLKTLYDTVINYTDNKGNKLSHIFMKLPSRIDYPDYYEVTKKPIDLEKIGSKVRTGIYESPDDLLADLVLMFDNACKYNEPDSQIYKSALSLQHVALQTKLELTDTRGVPDVKAIVQDMLTNLFISVYNHQVAQSLYYHDLILFIRKDEEGRCYSDSLNELFEDIKPGDSESSVSLSLDTIKRNLDKGRYRRLDRFQQDMFEVFEAARKFSRTDSQAFEDSIELQTYFIRLRNDLCKNGENFISSALNYTEADLNAAVEMLKSEKLPLEQQEIDLDLDPKQREKEFEGSTSLSGPAESIDEVSLNNVVYRPLDFVLIEPREKSMEPHIIHIQKLWRDSSGEIWIYGCWFYRPNETFHIASKKFLEKEVFKSDNYNNTPLGQVVGKCIVMFVK</sequence>
<evidence type="ECO:0000313" key="12">
    <source>
        <dbReference type="EMBL" id="RWS21651.1"/>
    </source>
</evidence>
<keyword evidence="3" id="KW-0156">Chromatin regulator</keyword>
<dbReference type="PANTHER" id="PTHR16062:SF19">
    <property type="entry name" value="PROTEIN POLYBROMO-1"/>
    <property type="match status" value="1"/>
</dbReference>
<evidence type="ECO:0000313" key="13">
    <source>
        <dbReference type="Proteomes" id="UP000288716"/>
    </source>
</evidence>
<feature type="domain" description="Bromo" evidence="10">
    <location>
        <begin position="281"/>
        <end position="351"/>
    </location>
</feature>
<keyword evidence="5 8" id="KW-0103">Bromodomain</keyword>
<dbReference type="PANTHER" id="PTHR16062">
    <property type="entry name" value="SWI/SNF-RELATED"/>
    <property type="match status" value="1"/>
</dbReference>
<evidence type="ECO:0000256" key="3">
    <source>
        <dbReference type="ARBA" id="ARBA00022853"/>
    </source>
</evidence>
<evidence type="ECO:0000256" key="9">
    <source>
        <dbReference type="SAM" id="MobiDB-lite"/>
    </source>
</evidence>
<reference evidence="12 13" key="1">
    <citation type="journal article" date="2018" name="Gigascience">
        <title>Genomes of trombidid mites reveal novel predicted allergens and laterally-transferred genes associated with secondary metabolism.</title>
        <authorList>
            <person name="Dong X."/>
            <person name="Chaisiri K."/>
            <person name="Xia D."/>
            <person name="Armstrong S.D."/>
            <person name="Fang Y."/>
            <person name="Donnelly M.J."/>
            <person name="Kadowaki T."/>
            <person name="McGarry J.W."/>
            <person name="Darby A.C."/>
            <person name="Makepeace B.L."/>
        </authorList>
    </citation>
    <scope>NUCLEOTIDE SEQUENCE [LARGE SCALE GENOMIC DNA]</scope>
    <source>
        <strain evidence="12">UoL-UT</strain>
    </source>
</reference>
<dbReference type="GO" id="GO:0006338">
    <property type="term" value="P:chromatin remodeling"/>
    <property type="evidence" value="ECO:0007669"/>
    <property type="project" value="InterPro"/>
</dbReference>
<organism evidence="12 13">
    <name type="scientific">Leptotrombidium deliense</name>
    <dbReference type="NCBI Taxonomy" id="299467"/>
    <lineage>
        <taxon>Eukaryota</taxon>
        <taxon>Metazoa</taxon>
        <taxon>Ecdysozoa</taxon>
        <taxon>Arthropoda</taxon>
        <taxon>Chelicerata</taxon>
        <taxon>Arachnida</taxon>
        <taxon>Acari</taxon>
        <taxon>Acariformes</taxon>
        <taxon>Trombidiformes</taxon>
        <taxon>Prostigmata</taxon>
        <taxon>Anystina</taxon>
        <taxon>Parasitengona</taxon>
        <taxon>Trombiculoidea</taxon>
        <taxon>Trombiculidae</taxon>
        <taxon>Leptotrombidium</taxon>
    </lineage>
</organism>
<dbReference type="OrthoDB" id="10009055at2759"/>
<dbReference type="PRINTS" id="PR00503">
    <property type="entry name" value="BROMODOMAIN"/>
</dbReference>
<dbReference type="SUPFAM" id="SSF47370">
    <property type="entry name" value="Bromodomain"/>
    <property type="match status" value="4"/>
</dbReference>
<dbReference type="PROSITE" id="PS50014">
    <property type="entry name" value="BROMODOMAIN_2"/>
    <property type="match status" value="4"/>
</dbReference>
<dbReference type="InterPro" id="IPR001025">
    <property type="entry name" value="BAH_dom"/>
</dbReference>
<evidence type="ECO:0000256" key="2">
    <source>
        <dbReference type="ARBA" id="ARBA00022737"/>
    </source>
</evidence>
<proteinExistence type="predicted"/>
<evidence type="ECO:0000256" key="7">
    <source>
        <dbReference type="ARBA" id="ARBA00023242"/>
    </source>
</evidence>
<dbReference type="Pfam" id="PF00439">
    <property type="entry name" value="Bromodomain"/>
    <property type="match status" value="4"/>
</dbReference>
<dbReference type="GO" id="GO:0016586">
    <property type="term" value="C:RSC-type complex"/>
    <property type="evidence" value="ECO:0007669"/>
    <property type="project" value="InterPro"/>
</dbReference>
<dbReference type="InterPro" id="IPR036427">
    <property type="entry name" value="Bromodomain-like_sf"/>
</dbReference>
<dbReference type="SMART" id="SM00297">
    <property type="entry name" value="BROMO"/>
    <property type="match status" value="4"/>
</dbReference>
<dbReference type="PROSITE" id="PS51038">
    <property type="entry name" value="BAH"/>
    <property type="match status" value="1"/>
</dbReference>
<feature type="domain" description="Bromo" evidence="10">
    <location>
        <begin position="1"/>
        <end position="64"/>
    </location>
</feature>
<dbReference type="Proteomes" id="UP000288716">
    <property type="component" value="Unassembled WGS sequence"/>
</dbReference>
<dbReference type="Gene3D" id="2.30.30.490">
    <property type="match status" value="1"/>
</dbReference>
<keyword evidence="7" id="KW-0539">Nucleus</keyword>
<evidence type="ECO:0000256" key="5">
    <source>
        <dbReference type="ARBA" id="ARBA00023117"/>
    </source>
</evidence>
<keyword evidence="13" id="KW-1185">Reference proteome</keyword>
<feature type="domain" description="Bromo" evidence="10">
    <location>
        <begin position="441"/>
        <end position="483"/>
    </location>
</feature>
<accession>A0A443S2E8</accession>
<feature type="non-terminal residue" evidence="12">
    <location>
        <position position="1"/>
    </location>
</feature>
<dbReference type="InterPro" id="IPR037382">
    <property type="entry name" value="Rsc/polybromo"/>
</dbReference>
<dbReference type="VEuPathDB" id="VectorBase:LDEU010389"/>
<dbReference type="EMBL" id="NCKV01011351">
    <property type="protein sequence ID" value="RWS21651.1"/>
    <property type="molecule type" value="Genomic_DNA"/>
</dbReference>
<evidence type="ECO:0000256" key="4">
    <source>
        <dbReference type="ARBA" id="ARBA00023015"/>
    </source>
</evidence>
<dbReference type="FunFam" id="1.20.920.10:FF:000045">
    <property type="entry name" value="protein polybromo-1"/>
    <property type="match status" value="1"/>
</dbReference>
<feature type="domain" description="BAH" evidence="11">
    <location>
        <begin position="572"/>
        <end position="657"/>
    </location>
</feature>
<name>A0A443S2E8_9ACAR</name>
<dbReference type="FunFam" id="1.20.920.10:FF:000006">
    <property type="entry name" value="protein polybromo-1 isoform X1"/>
    <property type="match status" value="1"/>
</dbReference>
<evidence type="ECO:0000256" key="6">
    <source>
        <dbReference type="ARBA" id="ARBA00023163"/>
    </source>
</evidence>
<dbReference type="GO" id="GO:0016514">
    <property type="term" value="C:SWI/SNF complex"/>
    <property type="evidence" value="ECO:0007669"/>
    <property type="project" value="TreeGrafter"/>
</dbReference>
<gene>
    <name evidence="12" type="ORF">B4U80_00284</name>
</gene>
<dbReference type="STRING" id="299467.A0A443S2E8"/>
<feature type="domain" description="Bromo" evidence="10">
    <location>
        <begin position="157"/>
        <end position="227"/>
    </location>
</feature>
<feature type="region of interest" description="Disordered" evidence="9">
    <location>
        <begin position="87"/>
        <end position="133"/>
    </location>
</feature>
<evidence type="ECO:0000256" key="1">
    <source>
        <dbReference type="ARBA" id="ARBA00004123"/>
    </source>
</evidence>
<evidence type="ECO:0000259" key="10">
    <source>
        <dbReference type="PROSITE" id="PS50014"/>
    </source>
</evidence>
<dbReference type="AlphaFoldDB" id="A0A443S2E8"/>
<dbReference type="Pfam" id="PF01426">
    <property type="entry name" value="BAH"/>
    <property type="match status" value="1"/>
</dbReference>
<keyword evidence="4" id="KW-0805">Transcription regulation</keyword>
<dbReference type="GO" id="GO:0006368">
    <property type="term" value="P:transcription elongation by RNA polymerase II"/>
    <property type="evidence" value="ECO:0007669"/>
    <property type="project" value="TreeGrafter"/>
</dbReference>
<comment type="subcellular location">
    <subcellularLocation>
        <location evidence="1">Nucleus</location>
    </subcellularLocation>
</comment>
<comment type="caution">
    <text evidence="12">The sequence shown here is derived from an EMBL/GenBank/DDBJ whole genome shotgun (WGS) entry which is preliminary data.</text>
</comment>
<feature type="non-terminal residue" evidence="12">
    <location>
        <position position="657"/>
    </location>
</feature>
<protein>
    <submittedName>
        <fullName evidence="12">Protein polybromo-1-like protein</fullName>
    </submittedName>
</protein>
<evidence type="ECO:0000259" key="11">
    <source>
        <dbReference type="PROSITE" id="PS51038"/>
    </source>
</evidence>
<keyword evidence="6" id="KW-0804">Transcription</keyword>